<gene>
    <name evidence="3" type="ORF">C2845_PM06G09960</name>
</gene>
<reference evidence="4" key="1">
    <citation type="journal article" date="2019" name="Nat. Commun.">
        <title>The genome of broomcorn millet.</title>
        <authorList>
            <person name="Zou C."/>
            <person name="Miki D."/>
            <person name="Li D."/>
            <person name="Tang Q."/>
            <person name="Xiao L."/>
            <person name="Rajput S."/>
            <person name="Deng P."/>
            <person name="Jia W."/>
            <person name="Huang R."/>
            <person name="Zhang M."/>
            <person name="Sun Y."/>
            <person name="Hu J."/>
            <person name="Fu X."/>
            <person name="Schnable P.S."/>
            <person name="Li F."/>
            <person name="Zhang H."/>
            <person name="Feng B."/>
            <person name="Zhu X."/>
            <person name="Liu R."/>
            <person name="Schnable J.C."/>
            <person name="Zhu J.-K."/>
            <person name="Zhang H."/>
        </authorList>
    </citation>
    <scope>NUCLEOTIDE SEQUENCE [LARGE SCALE GENOMIC DNA]</scope>
</reference>
<feature type="region of interest" description="Disordered" evidence="1">
    <location>
        <begin position="36"/>
        <end position="109"/>
    </location>
</feature>
<evidence type="ECO:0000313" key="3">
    <source>
        <dbReference type="EMBL" id="RLM97859.1"/>
    </source>
</evidence>
<proteinExistence type="predicted"/>
<name>A0A3L6R4T3_PANMI</name>
<sequence length="109" mass="11065">MASPQLTMVIFLVVLLVSSSPCLARASRMMILSDHRAQPNSIKSSSISTSPAATSATTSTTSPQQLAQGVAVPSPPVAPATGDDVDHPKSNGGWIPEGSVPSPGVGHHP</sequence>
<accession>A0A3L6R4T3</accession>
<protein>
    <submittedName>
        <fullName evidence="3">Uncharacterized protein</fullName>
    </submittedName>
</protein>
<dbReference type="Proteomes" id="UP000275267">
    <property type="component" value="Unassembled WGS sequence"/>
</dbReference>
<evidence type="ECO:0000256" key="2">
    <source>
        <dbReference type="SAM" id="SignalP"/>
    </source>
</evidence>
<feature type="compositionally biased region" description="Low complexity" evidence="1">
    <location>
        <begin position="41"/>
        <end position="63"/>
    </location>
</feature>
<dbReference type="EMBL" id="PQIB02000009">
    <property type="protein sequence ID" value="RLM97859.1"/>
    <property type="molecule type" value="Genomic_DNA"/>
</dbReference>
<feature type="signal peptide" evidence="2">
    <location>
        <begin position="1"/>
        <end position="24"/>
    </location>
</feature>
<comment type="caution">
    <text evidence="3">The sequence shown here is derived from an EMBL/GenBank/DDBJ whole genome shotgun (WGS) entry which is preliminary data.</text>
</comment>
<feature type="chain" id="PRO_5018173120" evidence="2">
    <location>
        <begin position="25"/>
        <end position="109"/>
    </location>
</feature>
<dbReference type="AlphaFoldDB" id="A0A3L6R4T3"/>
<organism evidence="3 4">
    <name type="scientific">Panicum miliaceum</name>
    <name type="common">Proso millet</name>
    <name type="synonym">Broomcorn millet</name>
    <dbReference type="NCBI Taxonomy" id="4540"/>
    <lineage>
        <taxon>Eukaryota</taxon>
        <taxon>Viridiplantae</taxon>
        <taxon>Streptophyta</taxon>
        <taxon>Embryophyta</taxon>
        <taxon>Tracheophyta</taxon>
        <taxon>Spermatophyta</taxon>
        <taxon>Magnoliopsida</taxon>
        <taxon>Liliopsida</taxon>
        <taxon>Poales</taxon>
        <taxon>Poaceae</taxon>
        <taxon>PACMAD clade</taxon>
        <taxon>Panicoideae</taxon>
        <taxon>Panicodae</taxon>
        <taxon>Paniceae</taxon>
        <taxon>Panicinae</taxon>
        <taxon>Panicum</taxon>
        <taxon>Panicum sect. Panicum</taxon>
    </lineage>
</organism>
<keyword evidence="4" id="KW-1185">Reference proteome</keyword>
<keyword evidence="2" id="KW-0732">Signal</keyword>
<evidence type="ECO:0000256" key="1">
    <source>
        <dbReference type="SAM" id="MobiDB-lite"/>
    </source>
</evidence>
<evidence type="ECO:0000313" key="4">
    <source>
        <dbReference type="Proteomes" id="UP000275267"/>
    </source>
</evidence>